<evidence type="ECO:0000313" key="3">
    <source>
        <dbReference type="Proteomes" id="UP000279307"/>
    </source>
</evidence>
<evidence type="ECO:0000256" key="1">
    <source>
        <dbReference type="SAM" id="MobiDB-lite"/>
    </source>
</evidence>
<organism evidence="2 3">
    <name type="scientific">Ooceraea biroi</name>
    <name type="common">Clonal raider ant</name>
    <name type="synonym">Cerapachys biroi</name>
    <dbReference type="NCBI Taxonomy" id="2015173"/>
    <lineage>
        <taxon>Eukaryota</taxon>
        <taxon>Metazoa</taxon>
        <taxon>Ecdysozoa</taxon>
        <taxon>Arthropoda</taxon>
        <taxon>Hexapoda</taxon>
        <taxon>Insecta</taxon>
        <taxon>Pterygota</taxon>
        <taxon>Neoptera</taxon>
        <taxon>Endopterygota</taxon>
        <taxon>Hymenoptera</taxon>
        <taxon>Apocrita</taxon>
        <taxon>Aculeata</taxon>
        <taxon>Formicoidea</taxon>
        <taxon>Formicidae</taxon>
        <taxon>Dorylinae</taxon>
        <taxon>Ooceraea</taxon>
    </lineage>
</organism>
<comment type="caution">
    <text evidence="2">The sequence shown here is derived from an EMBL/GenBank/DDBJ whole genome shotgun (WGS) entry which is preliminary data.</text>
</comment>
<reference evidence="2 3" key="1">
    <citation type="journal article" date="2018" name="Genome Res.">
        <title>The genomic architecture and molecular evolution of ant odorant receptors.</title>
        <authorList>
            <person name="McKenzie S.K."/>
            <person name="Kronauer D.J.C."/>
        </authorList>
    </citation>
    <scope>NUCLEOTIDE SEQUENCE [LARGE SCALE GENOMIC DNA]</scope>
    <source>
        <strain evidence="2">Clonal line C1</strain>
    </source>
</reference>
<accession>A0A3L8DK99</accession>
<evidence type="ECO:0000313" key="2">
    <source>
        <dbReference type="EMBL" id="RLU20766.1"/>
    </source>
</evidence>
<feature type="compositionally biased region" description="Low complexity" evidence="1">
    <location>
        <begin position="51"/>
        <end position="65"/>
    </location>
</feature>
<proteinExistence type="predicted"/>
<sequence>MKTCERNRACDRVAVQGSVSRPLTLTTLIRSGPPDPDDDEQAPPVDEHCPGGETRGSTRSRTPSPASSRLVTPDLDLRYCIFIGDDATLDLLIRNVEGPGTRGAKESVNDSKDEDGSDVASTLSGLLAGLPTLAGPQRLASSLKQKFVSNSGAILQMRENH</sequence>
<feature type="region of interest" description="Disordered" evidence="1">
    <location>
        <begin position="98"/>
        <end position="120"/>
    </location>
</feature>
<name>A0A3L8DK99_OOCBI</name>
<dbReference type="Proteomes" id="UP000279307">
    <property type="component" value="Chromosome 7"/>
</dbReference>
<gene>
    <name evidence="2" type="ORF">DMN91_007379</name>
</gene>
<dbReference type="AlphaFoldDB" id="A0A3L8DK99"/>
<dbReference type="EMBL" id="QOIP01000007">
    <property type="protein sequence ID" value="RLU20766.1"/>
    <property type="molecule type" value="Genomic_DNA"/>
</dbReference>
<feature type="region of interest" description="Disordered" evidence="1">
    <location>
        <begin position="24"/>
        <end position="70"/>
    </location>
</feature>
<protein>
    <submittedName>
        <fullName evidence="2">Uncharacterized protein</fullName>
    </submittedName>
</protein>